<protein>
    <submittedName>
        <fullName evidence="1">Uncharacterized protein</fullName>
    </submittedName>
</protein>
<organism evidence="1 2">
    <name type="scientific">Hydrococcus rivularis NIES-593</name>
    <dbReference type="NCBI Taxonomy" id="1921803"/>
    <lineage>
        <taxon>Bacteria</taxon>
        <taxon>Bacillati</taxon>
        <taxon>Cyanobacteriota</taxon>
        <taxon>Cyanophyceae</taxon>
        <taxon>Pleurocapsales</taxon>
        <taxon>Hydrococcaceae</taxon>
        <taxon>Hydrococcus</taxon>
    </lineage>
</organism>
<sequence>MPSKKVYVKEYTVRAHTRTIHTRIYKFICHFCHEDVERETYATTCPKYGNKCNGVASKCLRCIKN</sequence>
<comment type="caution">
    <text evidence="1">The sequence shown here is derived from an EMBL/GenBank/DDBJ whole genome shotgun (WGS) entry which is preliminary data.</text>
</comment>
<accession>A0A1U7HDC4</accession>
<dbReference type="AlphaFoldDB" id="A0A1U7HDC4"/>
<dbReference type="RefSeq" id="WP_073600396.1">
    <property type="nucleotide sequence ID" value="NZ_MRCB01000019.1"/>
</dbReference>
<name>A0A1U7HDC4_9CYAN</name>
<reference evidence="1 2" key="1">
    <citation type="submission" date="2016-11" db="EMBL/GenBank/DDBJ databases">
        <title>Draft Genome Sequences of Nine Cyanobacterial Strains from Diverse Habitats.</title>
        <authorList>
            <person name="Zhu T."/>
            <person name="Hou S."/>
            <person name="Lu X."/>
            <person name="Hess W.R."/>
        </authorList>
    </citation>
    <scope>NUCLEOTIDE SEQUENCE [LARGE SCALE GENOMIC DNA]</scope>
    <source>
        <strain evidence="1 2">NIES-593</strain>
    </source>
</reference>
<evidence type="ECO:0000313" key="2">
    <source>
        <dbReference type="Proteomes" id="UP000186868"/>
    </source>
</evidence>
<evidence type="ECO:0000313" key="1">
    <source>
        <dbReference type="EMBL" id="OKH21569.1"/>
    </source>
</evidence>
<dbReference type="EMBL" id="MRCB01000019">
    <property type="protein sequence ID" value="OKH21569.1"/>
    <property type="molecule type" value="Genomic_DNA"/>
</dbReference>
<proteinExistence type="predicted"/>
<dbReference type="Proteomes" id="UP000186868">
    <property type="component" value="Unassembled WGS sequence"/>
</dbReference>
<dbReference type="OrthoDB" id="488706at2"/>
<keyword evidence="2" id="KW-1185">Reference proteome</keyword>
<gene>
    <name evidence="1" type="ORF">NIES593_15240</name>
</gene>
<dbReference type="STRING" id="1921803.NIES593_15240"/>